<evidence type="ECO:0000256" key="1">
    <source>
        <dbReference type="ARBA" id="ARBA00006206"/>
    </source>
</evidence>
<evidence type="ECO:0000256" key="3">
    <source>
        <dbReference type="ARBA" id="ARBA00023277"/>
    </source>
</evidence>
<comment type="caution">
    <text evidence="6">The sequence shown here is derived from an EMBL/GenBank/DDBJ whole genome shotgun (WGS) entry which is preliminary data.</text>
</comment>
<reference evidence="6" key="1">
    <citation type="submission" date="2020-05" db="EMBL/GenBank/DDBJ databases">
        <title>Mycena genomes resolve the evolution of fungal bioluminescence.</title>
        <authorList>
            <person name="Tsai I.J."/>
        </authorList>
    </citation>
    <scope>NUCLEOTIDE SEQUENCE</scope>
    <source>
        <strain evidence="6">CCC161011</strain>
    </source>
</reference>
<dbReference type="GO" id="GO:0033499">
    <property type="term" value="P:galactose catabolic process via UDP-galactose, Leloir pathway"/>
    <property type="evidence" value="ECO:0007669"/>
    <property type="project" value="TreeGrafter"/>
</dbReference>
<feature type="domain" description="BRCT" evidence="5">
    <location>
        <begin position="120"/>
        <end position="205"/>
    </location>
</feature>
<feature type="compositionally biased region" description="Polar residues" evidence="4">
    <location>
        <begin position="10"/>
        <end position="20"/>
    </location>
</feature>
<dbReference type="InterPro" id="IPR008183">
    <property type="entry name" value="Aldose_1/G6P_1-epimerase"/>
</dbReference>
<dbReference type="AlphaFoldDB" id="A0A8H7CW31"/>
<keyword evidence="2" id="KW-0413">Isomerase</keyword>
<dbReference type="Pfam" id="PF00533">
    <property type="entry name" value="BRCT"/>
    <property type="match status" value="1"/>
</dbReference>
<dbReference type="GO" id="GO:0006006">
    <property type="term" value="P:glucose metabolic process"/>
    <property type="evidence" value="ECO:0007669"/>
    <property type="project" value="TreeGrafter"/>
</dbReference>
<comment type="similarity">
    <text evidence="1">Belongs to the aldose epimerase family.</text>
</comment>
<dbReference type="Gene3D" id="3.40.50.10190">
    <property type="entry name" value="BRCT domain"/>
    <property type="match status" value="1"/>
</dbReference>
<feature type="compositionally biased region" description="Polar residues" evidence="4">
    <location>
        <begin position="34"/>
        <end position="48"/>
    </location>
</feature>
<keyword evidence="7" id="KW-1185">Reference proteome</keyword>
<dbReference type="CDD" id="cd09019">
    <property type="entry name" value="galactose_mutarotase_like"/>
    <property type="match status" value="1"/>
</dbReference>
<feature type="compositionally biased region" description="Low complexity" evidence="4">
    <location>
        <begin position="600"/>
        <end position="609"/>
    </location>
</feature>
<dbReference type="OrthoDB" id="274691at2759"/>
<dbReference type="SMART" id="SM00292">
    <property type="entry name" value="BRCT"/>
    <property type="match status" value="1"/>
</dbReference>
<dbReference type="PROSITE" id="PS50172">
    <property type="entry name" value="BRCT"/>
    <property type="match status" value="1"/>
</dbReference>
<sequence length="646" mass="70511">MDAYFPVTKPSASGSKNLDQNTKRDERKYKPYSLNASKNASKNKSEQPSAAAVTKFLLSTLSDESNPITHSDSGDNQMYCFSTATGHQVSEGRGNRRLYLEHCAQKISVQRTTANETGPEQPQVLVNVKCYISGFLENTTDLEMKRIIVSAGGKVLASASHATHIITSQHMSGSKTHRLLNAKSKSRVPHVVKPEWVTDSIKVARPGGGPACWPVSRMLVVLMTIFVTLLTDLLRDLAYSRLQSLGYFRPVVPLLYDKMAFKALIIAALALNAYAVSTHKPADPLAPVTLTAPDGSAKAAFIPFGATTTNFWVKDKHGNFRDILLGFDNKTLYQSQADGHPYFGPVVGRYANRIRNGTFTIPISKDASGPGKKFQITENENNGTDTLHGGLVGYDARPWTTVKQSANSVTFSLVDPNGDQGFPGTVTTHVTYTLESKSTWKISMFATATELTPIMLSGHHYWNLEAYQESQDLVGHYAQFDSSKFIATNGQLIPTGQLTSVAGTAMDFRKAKSIGNAIPETAEAHFCGTGCVGFDNAWVYDNNDGKKPAFSIWSVNSGIKLDVTTDQIALQVYSCNGIDNPALPIPRKADQGGPGERYTRTTPASSSSRSPILVHAINNPEFKINQIYGPLRPYTWEATYAFSVLK</sequence>
<feature type="region of interest" description="Disordered" evidence="4">
    <location>
        <begin position="584"/>
        <end position="609"/>
    </location>
</feature>
<dbReference type="PANTHER" id="PTHR10091:SF6">
    <property type="entry name" value="1-EPIMERASE, PUTATIVE (AFU_ORTHOLOGUE AFUA_3G13240)-RELATED"/>
    <property type="match status" value="1"/>
</dbReference>
<dbReference type="GO" id="GO:0030246">
    <property type="term" value="F:carbohydrate binding"/>
    <property type="evidence" value="ECO:0007669"/>
    <property type="project" value="InterPro"/>
</dbReference>
<evidence type="ECO:0000259" key="5">
    <source>
        <dbReference type="PROSITE" id="PS50172"/>
    </source>
</evidence>
<dbReference type="PANTHER" id="PTHR10091">
    <property type="entry name" value="ALDOSE-1-EPIMERASE"/>
    <property type="match status" value="1"/>
</dbReference>
<dbReference type="Gene3D" id="2.70.98.10">
    <property type="match status" value="1"/>
</dbReference>
<dbReference type="InterPro" id="IPR047215">
    <property type="entry name" value="Galactose_mutarotase-like"/>
</dbReference>
<organism evidence="6 7">
    <name type="scientific">Mycena venus</name>
    <dbReference type="NCBI Taxonomy" id="2733690"/>
    <lineage>
        <taxon>Eukaryota</taxon>
        <taxon>Fungi</taxon>
        <taxon>Dikarya</taxon>
        <taxon>Basidiomycota</taxon>
        <taxon>Agaricomycotina</taxon>
        <taxon>Agaricomycetes</taxon>
        <taxon>Agaricomycetidae</taxon>
        <taxon>Agaricales</taxon>
        <taxon>Marasmiineae</taxon>
        <taxon>Mycenaceae</taxon>
        <taxon>Mycena</taxon>
    </lineage>
</organism>
<evidence type="ECO:0000313" key="7">
    <source>
        <dbReference type="Proteomes" id="UP000620124"/>
    </source>
</evidence>
<gene>
    <name evidence="6" type="ORF">MVEN_01231700</name>
</gene>
<name>A0A8H7CW31_9AGAR</name>
<keyword evidence="3" id="KW-0119">Carbohydrate metabolism</keyword>
<dbReference type="InterPro" id="IPR011013">
    <property type="entry name" value="Gal_mutarotase_sf_dom"/>
</dbReference>
<dbReference type="Pfam" id="PF01263">
    <property type="entry name" value="Aldose_epim"/>
    <property type="match status" value="1"/>
</dbReference>
<accession>A0A8H7CW31</accession>
<dbReference type="SUPFAM" id="SSF74650">
    <property type="entry name" value="Galactose mutarotase-like"/>
    <property type="match status" value="1"/>
</dbReference>
<dbReference type="InterPro" id="IPR001357">
    <property type="entry name" value="BRCT_dom"/>
</dbReference>
<dbReference type="Proteomes" id="UP000620124">
    <property type="component" value="Unassembled WGS sequence"/>
</dbReference>
<dbReference type="EMBL" id="JACAZI010000009">
    <property type="protein sequence ID" value="KAF7352659.1"/>
    <property type="molecule type" value="Genomic_DNA"/>
</dbReference>
<dbReference type="InterPro" id="IPR036420">
    <property type="entry name" value="BRCT_dom_sf"/>
</dbReference>
<feature type="region of interest" description="Disordered" evidence="4">
    <location>
        <begin position="1"/>
        <end position="49"/>
    </location>
</feature>
<proteinExistence type="inferred from homology"/>
<evidence type="ECO:0000256" key="2">
    <source>
        <dbReference type="ARBA" id="ARBA00023235"/>
    </source>
</evidence>
<protein>
    <submittedName>
        <fullName evidence="6">Galactose mutarotase-like protein</fullName>
    </submittedName>
</protein>
<dbReference type="InterPro" id="IPR014718">
    <property type="entry name" value="GH-type_carb-bd"/>
</dbReference>
<evidence type="ECO:0000313" key="6">
    <source>
        <dbReference type="EMBL" id="KAF7352659.1"/>
    </source>
</evidence>
<dbReference type="GO" id="GO:0004034">
    <property type="term" value="F:aldose 1-epimerase activity"/>
    <property type="evidence" value="ECO:0007669"/>
    <property type="project" value="TreeGrafter"/>
</dbReference>
<evidence type="ECO:0000256" key="4">
    <source>
        <dbReference type="SAM" id="MobiDB-lite"/>
    </source>
</evidence>
<dbReference type="SUPFAM" id="SSF52113">
    <property type="entry name" value="BRCT domain"/>
    <property type="match status" value="1"/>
</dbReference>